<dbReference type="InterPro" id="IPR011993">
    <property type="entry name" value="PH-like_dom_sf"/>
</dbReference>
<dbReference type="InterPro" id="IPR001849">
    <property type="entry name" value="PH_domain"/>
</dbReference>
<accession>A0A1I7VH36</accession>
<dbReference type="GO" id="GO:0035621">
    <property type="term" value="P:ER to Golgi ceramide transport"/>
    <property type="evidence" value="ECO:0007669"/>
    <property type="project" value="TreeGrafter"/>
</dbReference>
<dbReference type="GO" id="GO:0005783">
    <property type="term" value="C:endoplasmic reticulum"/>
    <property type="evidence" value="ECO:0007669"/>
    <property type="project" value="UniProtKB-SubCell"/>
</dbReference>
<evidence type="ECO:0000256" key="2">
    <source>
        <dbReference type="ARBA" id="ARBA00022824"/>
    </source>
</evidence>
<dbReference type="PANTHER" id="PTHR19308:SF53">
    <property type="entry name" value="CERAMIDE TRANSFER PROTEIN"/>
    <property type="match status" value="1"/>
</dbReference>
<dbReference type="Proteomes" id="UP000095285">
    <property type="component" value="Unassembled WGS sequence"/>
</dbReference>
<evidence type="ECO:0000259" key="4">
    <source>
        <dbReference type="PROSITE" id="PS50848"/>
    </source>
</evidence>
<dbReference type="AlphaFoldDB" id="A0A1I7VH36"/>
<sequence length="560" mass="64900">MAAVRRHTKSLTELNIEENRNNALLKLRGVMYKWTNFVYGWQKRYFELENGVLVYYKAESEKQYGIRGAVALHVARLVESDIDCNRFDILTNDSCWYLRTQSPKSRNLWLRALRYQMFGTANEPKNHCSIDDLARNTDYGQSSLSLELMNKMEQLERFNDMIERQAVRLEKLIHIIKDNRENTCATSLLDESIALNAVTIAVLQNINTCVDLLAKQAKVNHNQGYSEHCETEHEVIANNSSKRIMMNQTLELDNVFSDDDEQEWHDAYDGTPENKSDIKQPSFAGKEAARITSSTLRTEMKSGNENYPGIAESPPKDVTLPASNPFATEINHIAMEQLKYARSVIYDDAWQLFMEEDEMKMYKRELEINGIVYDPLKAVHLVQGVSAREYIHYFFEPRYKHEWDETLVRTRVVDRISMDTVIIHQLHKRIWPSAQRESLFWSNVRYLPEEKSPEALDLYMVCNHDCSLPNVPLQHNSNVRVGLTVAMLCETVVKDGHEKPVDELDRGDIQCQVCYCAQVNPGGWVPVAALRVIYKREYPKFLHGFTKYVLNKIKAQPLMI</sequence>
<dbReference type="Pfam" id="PF01852">
    <property type="entry name" value="START"/>
    <property type="match status" value="1"/>
</dbReference>
<protein>
    <submittedName>
        <fullName evidence="6">Collagen type IV alpha-3-binding protein</fullName>
    </submittedName>
</protein>
<dbReference type="SUPFAM" id="SSF50729">
    <property type="entry name" value="PH domain-like"/>
    <property type="match status" value="1"/>
</dbReference>
<evidence type="ECO:0000313" key="5">
    <source>
        <dbReference type="Proteomes" id="UP000095285"/>
    </source>
</evidence>
<proteinExistence type="predicted"/>
<dbReference type="SMART" id="SM00234">
    <property type="entry name" value="START"/>
    <property type="match status" value="1"/>
</dbReference>
<dbReference type="PROSITE" id="PS50848">
    <property type="entry name" value="START"/>
    <property type="match status" value="1"/>
</dbReference>
<dbReference type="InterPro" id="IPR051213">
    <property type="entry name" value="START_lipid_transfer"/>
</dbReference>
<organism evidence="5 6">
    <name type="scientific">Loa loa</name>
    <name type="common">Eye worm</name>
    <name type="synonym">Filaria loa</name>
    <dbReference type="NCBI Taxonomy" id="7209"/>
    <lineage>
        <taxon>Eukaryota</taxon>
        <taxon>Metazoa</taxon>
        <taxon>Ecdysozoa</taxon>
        <taxon>Nematoda</taxon>
        <taxon>Chromadorea</taxon>
        <taxon>Rhabditida</taxon>
        <taxon>Spirurina</taxon>
        <taxon>Spiruromorpha</taxon>
        <taxon>Filarioidea</taxon>
        <taxon>Onchocercidae</taxon>
        <taxon>Loa</taxon>
    </lineage>
</organism>
<dbReference type="Pfam" id="PF00169">
    <property type="entry name" value="PH"/>
    <property type="match status" value="1"/>
</dbReference>
<evidence type="ECO:0000256" key="1">
    <source>
        <dbReference type="ARBA" id="ARBA00004240"/>
    </source>
</evidence>
<dbReference type="PANTHER" id="PTHR19308">
    <property type="entry name" value="PHOSPHATIDYLCHOLINE TRANSFER PROTEIN"/>
    <property type="match status" value="1"/>
</dbReference>
<dbReference type="eggNOG" id="KOG1739">
    <property type="taxonomic scope" value="Eukaryota"/>
</dbReference>
<comment type="subcellular location">
    <subcellularLocation>
        <location evidence="1">Endoplasmic reticulum</location>
    </subcellularLocation>
</comment>
<dbReference type="Gene3D" id="2.30.29.30">
    <property type="entry name" value="Pleckstrin-homology domain (PH domain)/Phosphotyrosine-binding domain (PTB)"/>
    <property type="match status" value="1"/>
</dbReference>
<evidence type="ECO:0000259" key="3">
    <source>
        <dbReference type="PROSITE" id="PS50003"/>
    </source>
</evidence>
<feature type="domain" description="START" evidence="4">
    <location>
        <begin position="347"/>
        <end position="554"/>
    </location>
</feature>
<dbReference type="CDD" id="cd13283">
    <property type="entry name" value="PH_GPBP"/>
    <property type="match status" value="1"/>
</dbReference>
<dbReference type="InterPro" id="IPR023393">
    <property type="entry name" value="START-like_dom_sf"/>
</dbReference>
<dbReference type="GO" id="GO:0008289">
    <property type="term" value="F:lipid binding"/>
    <property type="evidence" value="ECO:0007669"/>
    <property type="project" value="InterPro"/>
</dbReference>
<evidence type="ECO:0000313" key="6">
    <source>
        <dbReference type="WBParaSite" id="EN70_2486"/>
    </source>
</evidence>
<keyword evidence="2" id="KW-0256">Endoplasmic reticulum</keyword>
<reference evidence="5" key="1">
    <citation type="submission" date="2012-04" db="EMBL/GenBank/DDBJ databases">
        <title>The Genome Sequence of Loa loa.</title>
        <authorList>
            <consortium name="The Broad Institute Genome Sequencing Platform"/>
            <consortium name="Broad Institute Genome Sequencing Center for Infectious Disease"/>
            <person name="Nutman T.B."/>
            <person name="Fink D.L."/>
            <person name="Russ C."/>
            <person name="Young S."/>
            <person name="Zeng Q."/>
            <person name="Gargeya S."/>
            <person name="Alvarado L."/>
            <person name="Berlin A."/>
            <person name="Chapman S.B."/>
            <person name="Chen Z."/>
            <person name="Freedman E."/>
            <person name="Gellesch M."/>
            <person name="Goldberg J."/>
            <person name="Griggs A."/>
            <person name="Gujja S."/>
            <person name="Heilman E.R."/>
            <person name="Heiman D."/>
            <person name="Howarth C."/>
            <person name="Mehta T."/>
            <person name="Neiman D."/>
            <person name="Pearson M."/>
            <person name="Roberts A."/>
            <person name="Saif S."/>
            <person name="Shea T."/>
            <person name="Shenoy N."/>
            <person name="Sisk P."/>
            <person name="Stolte C."/>
            <person name="Sykes S."/>
            <person name="White J."/>
            <person name="Yandava C."/>
            <person name="Haas B."/>
            <person name="Henn M.R."/>
            <person name="Nusbaum C."/>
            <person name="Birren B."/>
        </authorList>
    </citation>
    <scope>NUCLEOTIDE SEQUENCE [LARGE SCALE GENOMIC DNA]</scope>
</reference>
<keyword evidence="5" id="KW-1185">Reference proteome</keyword>
<name>A0A1I7VH36_LOALO</name>
<dbReference type="SMART" id="SM00233">
    <property type="entry name" value="PH"/>
    <property type="match status" value="1"/>
</dbReference>
<dbReference type="Gene3D" id="3.30.530.20">
    <property type="match status" value="1"/>
</dbReference>
<dbReference type="STRING" id="7209.A0A1I7VH36"/>
<dbReference type="WBParaSite" id="EN70_2486">
    <property type="protein sequence ID" value="EN70_2486"/>
    <property type="gene ID" value="EN70_2486"/>
</dbReference>
<reference evidence="6" key="2">
    <citation type="submission" date="2016-11" db="UniProtKB">
        <authorList>
            <consortium name="WormBaseParasite"/>
        </authorList>
    </citation>
    <scope>IDENTIFICATION</scope>
</reference>
<dbReference type="PROSITE" id="PS50003">
    <property type="entry name" value="PH_DOMAIN"/>
    <property type="match status" value="1"/>
</dbReference>
<dbReference type="SUPFAM" id="SSF55961">
    <property type="entry name" value="Bet v1-like"/>
    <property type="match status" value="1"/>
</dbReference>
<feature type="domain" description="PH" evidence="3">
    <location>
        <begin position="24"/>
        <end position="118"/>
    </location>
</feature>
<dbReference type="InterPro" id="IPR002913">
    <property type="entry name" value="START_lipid-bd_dom"/>
</dbReference>